<dbReference type="PANTHER" id="PTHR11225">
    <property type="entry name" value="NUCLEAR PORE COMPLEX PROTEIN NUP93 NUCLEOPORIN NUP93 DEAD EYE PROTEIN"/>
    <property type="match status" value="1"/>
</dbReference>
<evidence type="ECO:0000256" key="3">
    <source>
        <dbReference type="ARBA" id="ARBA00023242"/>
    </source>
</evidence>
<feature type="compositionally biased region" description="Gly residues" evidence="4">
    <location>
        <begin position="107"/>
        <end position="117"/>
    </location>
</feature>
<reference evidence="5 6" key="1">
    <citation type="submission" date="2024-02" db="EMBL/GenBank/DDBJ databases">
        <title>De novo assembly and annotation of 12 fungi associated with fruit tree decline syndrome in Ontario, Canada.</title>
        <authorList>
            <person name="Sulman M."/>
            <person name="Ellouze W."/>
            <person name="Ilyukhin E."/>
        </authorList>
    </citation>
    <scope>NUCLEOTIDE SEQUENCE [LARGE SCALE GENOMIC DNA]</scope>
    <source>
        <strain evidence="5 6">M1-105</strain>
    </source>
</reference>
<dbReference type="InterPro" id="IPR007231">
    <property type="entry name" value="Nucleoporin_int_Nup93/Nic96"/>
</dbReference>
<evidence type="ECO:0000256" key="1">
    <source>
        <dbReference type="ARBA" id="ARBA00004259"/>
    </source>
</evidence>
<evidence type="ECO:0000313" key="5">
    <source>
        <dbReference type="EMBL" id="KAL1616717.1"/>
    </source>
</evidence>
<feature type="region of interest" description="Disordered" evidence="4">
    <location>
        <begin position="1"/>
        <end position="168"/>
    </location>
</feature>
<gene>
    <name evidence="5" type="primary">NIC96</name>
    <name evidence="5" type="ORF">SLS56_011311</name>
</gene>
<feature type="compositionally biased region" description="Polar residues" evidence="4">
    <location>
        <begin position="1"/>
        <end position="16"/>
    </location>
</feature>
<organism evidence="5 6">
    <name type="scientific">Neofusicoccum ribis</name>
    <dbReference type="NCBI Taxonomy" id="45134"/>
    <lineage>
        <taxon>Eukaryota</taxon>
        <taxon>Fungi</taxon>
        <taxon>Dikarya</taxon>
        <taxon>Ascomycota</taxon>
        <taxon>Pezizomycotina</taxon>
        <taxon>Dothideomycetes</taxon>
        <taxon>Dothideomycetes incertae sedis</taxon>
        <taxon>Botryosphaeriales</taxon>
        <taxon>Botryosphaeriaceae</taxon>
        <taxon>Neofusicoccum</taxon>
    </lineage>
</organism>
<protein>
    <submittedName>
        <fullName evidence="5">Nuclear pore complex subunit</fullName>
    </submittedName>
</protein>
<dbReference type="Proteomes" id="UP001521116">
    <property type="component" value="Unassembled WGS sequence"/>
</dbReference>
<accession>A0ABR3SBZ9</accession>
<keyword evidence="6" id="KW-1185">Reference proteome</keyword>
<comment type="similarity">
    <text evidence="2">Belongs to the nucleoporin interacting component (NIC) family.</text>
</comment>
<proteinExistence type="inferred from homology"/>
<feature type="compositionally biased region" description="Low complexity" evidence="4">
    <location>
        <begin position="132"/>
        <end position="166"/>
    </location>
</feature>
<sequence>MSSLFGSGFGQNNQANKPAGGGLFGGLGGGATSSAGGQAGGGLFGGAGAAATSQPQQGASLFGGLGGAAKTTAPASGGLFGSALGGNQPQQQPQQQQQQQQQPTTGTTGGGLFGGLGSTTSQPQAGGGGLFSGLNNNQQQQQQQQPQANAQGQTQQQSGPLSQSQAATGQTAYFDHLLERSRKRAAQENGTSAFGDLPSLQLGLGDIARKVRNLGQGGPSAPLARDSKAHYLLAASGVNTSSALKDLNQFSAQAGVSTQKPIPSSVDVDIDAYISNLHSQSTLAMIAEGLEQSKKDFDNFLEDNIQLEWDAQRKRIYEHFGLGRQVENLEASVSGIGAPVERGAFGRSKRKGRGFGASASAAGVSFSASTMNKSVIGAPAAAGGGRINGFADSNGPSAAPPVPESRFMRDKQEKYAAKVKELNLSRLEERPYPVMAEFAEIEKVAGTDNSNHLVDSYHALVDIIGEKLADDSSRDPPPKERQFAEDYLEENATAGKAIAMRKRILDGARRFLETKFLAEIKEMNAKNPTESMVGGEPTQISQVRGFIRLLHARKELAADSIELQSVGEDYCWALIFYLLRAGLYRDALDYVAENERAIRSLDRNFPSYLAAFVNSDDRRLPPELQTRINAEYQNRMRLAPENSLDPYRMACYKVVGRCELSRTTLEGISKGMQDWAWLQFSLAREVNRAEEAAGETFALDNIRATITDIKERHFQGSDVNGQYGVCFLLHVLAGMFEEGINFLYQQSYTTAVHFAIGLSYYGLLRVADFFTAGNEIMSFSTRQKPQINFCRIIGHYTRDFRAAKAEAAADYLVLLNLHADLEGQLGQSQASCCLEALRELVLETREFALLLGDIRSDGTRITGAIEFRLRLIGLSDQEEFLKNITLQAASVADEAGRTTDAVLLYHLAEDYDSVIVIVNRALSDALAVDIGQKPHKLEPLKPREAHKDTTGSLSLTAVDDPAQLAINMNNLYSSNALMYNRVKQSNRQALNMLLQISLAKSFVEQGHWAAALDSIHETGLLPTGKQSNMQEIRRHAQTFNGLPPVVARLIGHLLMWTIICCGRRRDELRQASFEATAANKHVVEQLETTARDMMVFAGLVRYKLPPRVFEALARAGQEIGA</sequence>
<keyword evidence="3" id="KW-0539">Nucleus</keyword>
<feature type="compositionally biased region" description="Gly residues" evidence="4">
    <location>
        <begin position="19"/>
        <end position="48"/>
    </location>
</feature>
<comment type="subcellular location">
    <subcellularLocation>
        <location evidence="1">Nucleus envelope</location>
    </subcellularLocation>
</comment>
<evidence type="ECO:0000313" key="6">
    <source>
        <dbReference type="Proteomes" id="UP001521116"/>
    </source>
</evidence>
<dbReference type="Pfam" id="PF04097">
    <property type="entry name" value="Nic96"/>
    <property type="match status" value="1"/>
</dbReference>
<name>A0ABR3SBZ9_9PEZI</name>
<feature type="compositionally biased region" description="Low complexity" evidence="4">
    <location>
        <begin position="85"/>
        <end position="106"/>
    </location>
</feature>
<feature type="compositionally biased region" description="Low complexity" evidence="4">
    <location>
        <begin position="49"/>
        <end position="60"/>
    </location>
</feature>
<evidence type="ECO:0000256" key="2">
    <source>
        <dbReference type="ARBA" id="ARBA00010186"/>
    </source>
</evidence>
<dbReference type="PANTHER" id="PTHR11225:SF4">
    <property type="entry name" value="NUCLEAR PORE COMPLEX PROTEIN NUP93"/>
    <property type="match status" value="1"/>
</dbReference>
<evidence type="ECO:0000256" key="4">
    <source>
        <dbReference type="SAM" id="MobiDB-lite"/>
    </source>
</evidence>
<dbReference type="EMBL" id="JAJVDC020000257">
    <property type="protein sequence ID" value="KAL1616717.1"/>
    <property type="molecule type" value="Genomic_DNA"/>
</dbReference>
<comment type="caution">
    <text evidence="5">The sequence shown here is derived from an EMBL/GenBank/DDBJ whole genome shotgun (WGS) entry which is preliminary data.</text>
</comment>